<evidence type="ECO:0000313" key="5">
    <source>
        <dbReference type="Proteomes" id="UP000002035"/>
    </source>
</evidence>
<feature type="region of interest" description="Disordered" evidence="1">
    <location>
        <begin position="160"/>
        <end position="188"/>
    </location>
</feature>
<feature type="region of interest" description="Disordered" evidence="1">
    <location>
        <begin position="316"/>
        <end position="342"/>
    </location>
</feature>
<dbReference type="AlphaFoldDB" id="C5FS61"/>
<feature type="region of interest" description="Disordered" evidence="1">
    <location>
        <begin position="471"/>
        <end position="500"/>
    </location>
</feature>
<protein>
    <submittedName>
        <fullName evidence="4">Uncharacterized protein</fullName>
    </submittedName>
</protein>
<dbReference type="eggNOG" id="ENOG502S55E">
    <property type="taxonomic scope" value="Eukaryota"/>
</dbReference>
<feature type="domain" description="DUF7785" evidence="2">
    <location>
        <begin position="448"/>
        <end position="543"/>
    </location>
</feature>
<feature type="compositionally biased region" description="Polar residues" evidence="1">
    <location>
        <begin position="728"/>
        <end position="757"/>
    </location>
</feature>
<feature type="region of interest" description="Disordered" evidence="1">
    <location>
        <begin position="424"/>
        <end position="450"/>
    </location>
</feature>
<dbReference type="STRING" id="554155.C5FS61"/>
<evidence type="ECO:0000259" key="3">
    <source>
        <dbReference type="Pfam" id="PF25289"/>
    </source>
</evidence>
<name>C5FS61_ARTOC</name>
<feature type="region of interest" description="Disordered" evidence="1">
    <location>
        <begin position="1"/>
        <end position="43"/>
    </location>
</feature>
<dbReference type="Proteomes" id="UP000002035">
    <property type="component" value="Unassembled WGS sequence"/>
</dbReference>
<dbReference type="VEuPathDB" id="FungiDB:MCYG_05533"/>
<feature type="region of interest" description="Disordered" evidence="1">
    <location>
        <begin position="570"/>
        <end position="781"/>
    </location>
</feature>
<feature type="compositionally biased region" description="Basic and acidic residues" evidence="1">
    <location>
        <begin position="322"/>
        <end position="342"/>
    </location>
</feature>
<dbReference type="RefSeq" id="XP_002845664.1">
    <property type="nucleotide sequence ID" value="XM_002845618.1"/>
</dbReference>
<sequence>MNGNAVQSAEPPVTPASAKRKRETTAEGEGDETTSTARSYDDTFPDTLKDLILVLSKHDSDLGILRRPLTHLSAGEPDNKRVKRSKTTVESQTVQSRVDKAHYQSLEPFLHDVEQAINSFVAESQRHDSKSRRSIGPASSNESSSRANAFRKELNRLVMKIPPQAPSSTLSSKQTKAEDTSENLTSSSRNDRLALALVDNTPHGRQIFSSVQLSDLPINETALPKGIVVTKIVPFNPLHLDESRSRTRTIGEVFSPRPNTSVLEHPQKRPAESGPSVVKWLDPLDIACSLSSNLPGRKTYSSISLPSGSWLNYGYENPNVPDNHRRASKQDTGEKEKPSKEDMTLFQTLYSSFAPSFDSSGAVAPRAAKYQAWWEKSGANRVNVLFGPEEAQGPHKLHPVLDQVLDPQLLDEETLPEAVESFKPDTTYVDKATESKESTENEMKTPEGDIGEILDDISDLLQTLNSYRQLRNLSQSSPDKASDQSNGMSANREPTTTPSDAEYSIYQTLKSSLSTLVASLPPYAVSKLTGEQLAELNLSKKILLDSVDYPGTLEDDDFTKQQKQAAQIQQNLVNSRGHAQTAQGRPPYQTPAVAPYQRQHSTRQKQIPMNYQSPQGYAGRPPTGHYQPVNPQAYAQHPQPGQRQGYMQPQYQQPAGASSPYTRSGMLQQFQRSSSNGVSHYPQRRPSPAQTPSQPYPHRTPQAAYQPIHGSHPQQLNHAASPQRPPHNYNQSPQRTPYLNSPSANPAQPRYFQQQTPQPLPYANYPPGQASQMHTPYSKPSPAMAYARSAAEQAAIMDRNKLQLLDNRAQAVASPQPMHPNGQGQPRDVEMHSGQSNGLPMAGPGASK</sequence>
<feature type="domain" description="DUF7877" evidence="3">
    <location>
        <begin position="46"/>
        <end position="157"/>
    </location>
</feature>
<dbReference type="HOGENOM" id="CLU_008206_0_0_1"/>
<accession>C5FS61</accession>
<feature type="compositionally biased region" description="Low complexity" evidence="1">
    <location>
        <begin position="638"/>
        <end position="654"/>
    </location>
</feature>
<feature type="compositionally biased region" description="Polar residues" evidence="1">
    <location>
        <begin position="571"/>
        <end position="583"/>
    </location>
</feature>
<dbReference type="EMBL" id="DS995705">
    <property type="protein sequence ID" value="EEQ32714.1"/>
    <property type="molecule type" value="Genomic_DNA"/>
</dbReference>
<feature type="compositionally biased region" description="Low complexity" evidence="1">
    <location>
        <begin position="138"/>
        <end position="147"/>
    </location>
</feature>
<feature type="region of interest" description="Disordered" evidence="1">
    <location>
        <begin position="254"/>
        <end position="276"/>
    </location>
</feature>
<dbReference type="Pfam" id="PF25009">
    <property type="entry name" value="DUF7785"/>
    <property type="match status" value="1"/>
</dbReference>
<keyword evidence="5" id="KW-1185">Reference proteome</keyword>
<evidence type="ECO:0000256" key="1">
    <source>
        <dbReference type="SAM" id="MobiDB-lite"/>
    </source>
</evidence>
<gene>
    <name evidence="4" type="ORF">MCYG_05533</name>
</gene>
<reference evidence="5" key="1">
    <citation type="journal article" date="2012" name="MBio">
        <title>Comparative genome analysis of Trichophyton rubrum and related dermatophytes reveals candidate genes involved in infection.</title>
        <authorList>
            <person name="Martinez D.A."/>
            <person name="Oliver B.G."/>
            <person name="Graeser Y."/>
            <person name="Goldberg J.M."/>
            <person name="Li W."/>
            <person name="Martinez-Rossi N.M."/>
            <person name="Monod M."/>
            <person name="Shelest E."/>
            <person name="Barton R.C."/>
            <person name="Birch E."/>
            <person name="Brakhage A.A."/>
            <person name="Chen Z."/>
            <person name="Gurr S.J."/>
            <person name="Heiman D."/>
            <person name="Heitman J."/>
            <person name="Kosti I."/>
            <person name="Rossi A."/>
            <person name="Saif S."/>
            <person name="Samalova M."/>
            <person name="Saunders C.W."/>
            <person name="Shea T."/>
            <person name="Summerbell R.C."/>
            <person name="Xu J."/>
            <person name="Young S."/>
            <person name="Zeng Q."/>
            <person name="Birren B.W."/>
            <person name="Cuomo C.A."/>
            <person name="White T.C."/>
        </authorList>
    </citation>
    <scope>NUCLEOTIDE SEQUENCE [LARGE SCALE GENOMIC DNA]</scope>
    <source>
        <strain evidence="5">ATCC MYA-4605 / CBS 113480</strain>
    </source>
</reference>
<organism evidence="4 5">
    <name type="scientific">Arthroderma otae (strain ATCC MYA-4605 / CBS 113480)</name>
    <name type="common">Microsporum canis</name>
    <dbReference type="NCBI Taxonomy" id="554155"/>
    <lineage>
        <taxon>Eukaryota</taxon>
        <taxon>Fungi</taxon>
        <taxon>Dikarya</taxon>
        <taxon>Ascomycota</taxon>
        <taxon>Pezizomycotina</taxon>
        <taxon>Eurotiomycetes</taxon>
        <taxon>Eurotiomycetidae</taxon>
        <taxon>Onygenales</taxon>
        <taxon>Arthrodermataceae</taxon>
        <taxon>Microsporum</taxon>
    </lineage>
</organism>
<dbReference type="GeneID" id="9224671"/>
<feature type="compositionally biased region" description="Polar residues" evidence="1">
    <location>
        <begin position="655"/>
        <end position="678"/>
    </location>
</feature>
<feature type="compositionally biased region" description="Basic and acidic residues" evidence="1">
    <location>
        <begin position="431"/>
        <end position="447"/>
    </location>
</feature>
<dbReference type="OrthoDB" id="5354458at2759"/>
<feature type="compositionally biased region" description="Polar residues" evidence="1">
    <location>
        <begin position="604"/>
        <end position="615"/>
    </location>
</feature>
<feature type="region of interest" description="Disordered" evidence="1">
    <location>
        <begin position="72"/>
        <end position="96"/>
    </location>
</feature>
<dbReference type="InterPro" id="IPR057199">
    <property type="entry name" value="DUF7877"/>
</dbReference>
<evidence type="ECO:0000313" key="4">
    <source>
        <dbReference type="EMBL" id="EEQ32714.1"/>
    </source>
</evidence>
<dbReference type="Pfam" id="PF25289">
    <property type="entry name" value="DUF7877"/>
    <property type="match status" value="1"/>
</dbReference>
<feature type="region of interest" description="Disordered" evidence="1">
    <location>
        <begin position="122"/>
        <end position="147"/>
    </location>
</feature>
<proteinExistence type="predicted"/>
<evidence type="ECO:0000259" key="2">
    <source>
        <dbReference type="Pfam" id="PF25009"/>
    </source>
</evidence>
<feature type="region of interest" description="Disordered" evidence="1">
    <location>
        <begin position="809"/>
        <end position="848"/>
    </location>
</feature>
<dbReference type="OMA" id="TMEKDDF"/>
<dbReference type="InterPro" id="IPR056687">
    <property type="entry name" value="DUF7785"/>
</dbReference>